<name>A0A7H2BK82_9MICC</name>
<dbReference type="EMBL" id="CP061538">
    <property type="protein sequence ID" value="QNV40078.1"/>
    <property type="molecule type" value="Genomic_DNA"/>
</dbReference>
<evidence type="ECO:0000313" key="2">
    <source>
        <dbReference type="EMBL" id="QNV40078.1"/>
    </source>
</evidence>
<dbReference type="Proteomes" id="UP000516421">
    <property type="component" value="Chromosome"/>
</dbReference>
<keyword evidence="3" id="KW-1185">Reference proteome</keyword>
<proteinExistence type="inferred from homology"/>
<comment type="similarity">
    <text evidence="1">Belongs to the phD/YefM antitoxin family.</text>
</comment>
<dbReference type="InterPro" id="IPR036165">
    <property type="entry name" value="YefM-like_sf"/>
</dbReference>
<sequence length="150" mass="16627">MTTQTADRRVQSSELSRNSKSVFAAAEEAPVVVTRRDGENLVLMSEREATEHRKMFELAAQIIAATTFDTGTLAERMSDVFPWMLALTPEAREECADSLIDSARASFSTNQPTMLLIEVTSWFETATARAAGLHNIDVAWLDEPLSVDYP</sequence>
<gene>
    <name evidence="2" type="ORF">IDM48_01050</name>
</gene>
<organism evidence="2 3">
    <name type="scientific">Rothia amarae</name>
    <dbReference type="NCBI Taxonomy" id="169480"/>
    <lineage>
        <taxon>Bacteria</taxon>
        <taxon>Bacillati</taxon>
        <taxon>Actinomycetota</taxon>
        <taxon>Actinomycetes</taxon>
        <taxon>Micrococcales</taxon>
        <taxon>Micrococcaceae</taxon>
        <taxon>Rothia</taxon>
    </lineage>
</organism>
<dbReference type="RefSeq" id="WP_190617677.1">
    <property type="nucleotide sequence ID" value="NZ_CP061538.1"/>
</dbReference>
<accession>A0A7H2BK82</accession>
<reference evidence="2 3" key="1">
    <citation type="submission" date="2020-09" db="EMBL/GenBank/DDBJ databases">
        <title>Investigation of environmental microbe.</title>
        <authorList>
            <person name="Ou Y."/>
            <person name="Kang Q."/>
        </authorList>
    </citation>
    <scope>NUCLEOTIDE SEQUENCE [LARGE SCALE GENOMIC DNA]</scope>
    <source>
        <strain evidence="2 3">KJZ-9</strain>
    </source>
</reference>
<dbReference type="SUPFAM" id="SSF143120">
    <property type="entry name" value="YefM-like"/>
    <property type="match status" value="1"/>
</dbReference>
<dbReference type="AlphaFoldDB" id="A0A7H2BK82"/>
<dbReference type="KEGG" id="rama:IDM48_01050"/>
<evidence type="ECO:0000313" key="3">
    <source>
        <dbReference type="Proteomes" id="UP000516421"/>
    </source>
</evidence>
<evidence type="ECO:0000256" key="1">
    <source>
        <dbReference type="ARBA" id="ARBA00009981"/>
    </source>
</evidence>
<protein>
    <submittedName>
        <fullName evidence="2">Type II toxin-antitoxin system Phd/YefM family antitoxin</fullName>
    </submittedName>
</protein>